<feature type="domain" description="Tail sheath protein C-terminal" evidence="2">
    <location>
        <begin position="237"/>
        <end position="360"/>
    </location>
</feature>
<keyword evidence="4" id="KW-1185">Reference proteome</keyword>
<protein>
    <recommendedName>
        <fullName evidence="2">Tail sheath protein C-terminal domain-containing protein</fullName>
    </recommendedName>
</protein>
<dbReference type="Proteomes" id="UP001501510">
    <property type="component" value="Unassembled WGS sequence"/>
</dbReference>
<comment type="similarity">
    <text evidence="1">Belongs to the myoviridae tail sheath protein family.</text>
</comment>
<gene>
    <name evidence="3" type="ORF">GCM10008906_10090</name>
</gene>
<dbReference type="RefSeq" id="WP_343759475.1">
    <property type="nucleotide sequence ID" value="NZ_BAAACG010000006.1"/>
</dbReference>
<organism evidence="3 4">
    <name type="scientific">Clostridium oceanicum</name>
    <dbReference type="NCBI Taxonomy" id="1543"/>
    <lineage>
        <taxon>Bacteria</taxon>
        <taxon>Bacillati</taxon>
        <taxon>Bacillota</taxon>
        <taxon>Clostridia</taxon>
        <taxon>Eubacteriales</taxon>
        <taxon>Clostridiaceae</taxon>
        <taxon>Clostridium</taxon>
    </lineage>
</organism>
<evidence type="ECO:0000313" key="4">
    <source>
        <dbReference type="Proteomes" id="UP001501510"/>
    </source>
</evidence>
<dbReference type="Pfam" id="PF17482">
    <property type="entry name" value="Phage_sheath_1C"/>
    <property type="match status" value="1"/>
</dbReference>
<name>A0ABN1JCP9_9CLOT</name>
<dbReference type="Gene3D" id="3.30.1370.220">
    <property type="match status" value="1"/>
</dbReference>
<proteinExistence type="inferred from homology"/>
<sequence>MANTLPDINIAFKQRAQTFIQRGDNAILILKDDTDKTFESVEYKDLIELEIDKSKYTEENLQYIKDCLESNPNKVIVVRIDTEEEYSDALSTVKNLYNTGWISLVSNAQADYDALIQWIKTRRDVDKKTFKGIVFNPTTQPDCEGIVVLGNSKVTFKDNKRGQKEGYEYLPSLLGYIASAGIDTGTTYMTMKNLKSVLEPVNIDQEIQSGKLILINDENTVKIGLGVNSLTTFTEGKGEDFSLIEVIEATDLIKDDIKNTFKNNYVGKFKNKLDNQILFISAINTYFKNLAARDVLDNAFNNKCYIDIEAQRKAWIESGKTEAKEWAEEEVKGNIFKRDIFLAANIKILSTMTDLDFSITME</sequence>
<reference evidence="3 4" key="1">
    <citation type="journal article" date="2019" name="Int. J. Syst. Evol. Microbiol.">
        <title>The Global Catalogue of Microorganisms (GCM) 10K type strain sequencing project: providing services to taxonomists for standard genome sequencing and annotation.</title>
        <authorList>
            <consortium name="The Broad Institute Genomics Platform"/>
            <consortium name="The Broad Institute Genome Sequencing Center for Infectious Disease"/>
            <person name="Wu L."/>
            <person name="Ma J."/>
        </authorList>
    </citation>
    <scope>NUCLEOTIDE SEQUENCE [LARGE SCALE GENOMIC DNA]</scope>
    <source>
        <strain evidence="3 4">JCM 1407</strain>
    </source>
</reference>
<evidence type="ECO:0000313" key="3">
    <source>
        <dbReference type="EMBL" id="GAA0735848.1"/>
    </source>
</evidence>
<accession>A0ABN1JCP9</accession>
<dbReference type="EMBL" id="BAAACG010000006">
    <property type="protein sequence ID" value="GAA0735848.1"/>
    <property type="molecule type" value="Genomic_DNA"/>
</dbReference>
<dbReference type="Gene3D" id="3.40.50.11790">
    <property type="match status" value="1"/>
</dbReference>
<evidence type="ECO:0000259" key="2">
    <source>
        <dbReference type="Pfam" id="PF17482"/>
    </source>
</evidence>
<evidence type="ECO:0000256" key="1">
    <source>
        <dbReference type="ARBA" id="ARBA00008005"/>
    </source>
</evidence>
<dbReference type="InterPro" id="IPR020287">
    <property type="entry name" value="Tail_sheath_C"/>
</dbReference>
<comment type="caution">
    <text evidence="3">The sequence shown here is derived from an EMBL/GenBank/DDBJ whole genome shotgun (WGS) entry which is preliminary data.</text>
</comment>